<keyword evidence="1" id="KW-0732">Signal</keyword>
<dbReference type="Proteomes" id="UP000053831">
    <property type="component" value="Unassembled WGS sequence"/>
</dbReference>
<dbReference type="EMBL" id="LGSR01000020">
    <property type="protein sequence ID" value="KOS18854.1"/>
    <property type="molecule type" value="Genomic_DNA"/>
</dbReference>
<feature type="domain" description="DUF7907" evidence="2">
    <location>
        <begin position="37"/>
        <end position="199"/>
    </location>
</feature>
<accession>A0A0M8N1V0</accession>
<dbReference type="Pfam" id="PF25484">
    <property type="entry name" value="DUF7907"/>
    <property type="match status" value="1"/>
</dbReference>
<evidence type="ECO:0000256" key="1">
    <source>
        <dbReference type="SAM" id="SignalP"/>
    </source>
</evidence>
<dbReference type="InterPro" id="IPR057229">
    <property type="entry name" value="DUF7907"/>
</dbReference>
<evidence type="ECO:0000313" key="3">
    <source>
        <dbReference type="EMBL" id="KOS18854.1"/>
    </source>
</evidence>
<feature type="chain" id="PRO_5005818842" description="DUF7907 domain-containing protein" evidence="1">
    <location>
        <begin position="17"/>
        <end position="229"/>
    </location>
</feature>
<dbReference type="AlphaFoldDB" id="A0A0M8N1V0"/>
<evidence type="ECO:0000259" key="2">
    <source>
        <dbReference type="Pfam" id="PF25484"/>
    </source>
</evidence>
<proteinExistence type="predicted"/>
<comment type="caution">
    <text evidence="3">The sequence shown here is derived from an EMBL/GenBank/DDBJ whole genome shotgun (WGS) entry which is preliminary data.</text>
</comment>
<gene>
    <name evidence="3" type="ORF">ESCO_000671</name>
</gene>
<dbReference type="OrthoDB" id="3518533at2759"/>
<sequence length="229" mass="24229">MLFSILALGLAGLATASPIITDGLMQPSNVDPSKDVSKAFHLVVKHAKTPFDGLYINTYHVGAGIDLVGVGVGARETARIFYQNGTLREYHTGQSTILSDSGTPEAPFGLSLVRDVADGGEFNSTEAGSTTISTVYLSGRATRGVSVSRAPTILPGSYLICDEPVQYYAGKHLNILKNVKSPSDPIPEECTFITLVPECTQLNALPAGSFSSHDFALDTECYKNAATAQ</sequence>
<evidence type="ECO:0000313" key="4">
    <source>
        <dbReference type="Proteomes" id="UP000053831"/>
    </source>
</evidence>
<reference evidence="3 4" key="1">
    <citation type="submission" date="2015-07" db="EMBL/GenBank/DDBJ databases">
        <title>The genome of the fungus Escovopsis weberi, a specialized disease agent of ant agriculture.</title>
        <authorList>
            <person name="de Man T.J."/>
            <person name="Stajich J.E."/>
            <person name="Kubicek C.P."/>
            <person name="Chenthamara K."/>
            <person name="Atanasova L."/>
            <person name="Druzhinina I.S."/>
            <person name="Birnbaum S."/>
            <person name="Barribeau S.M."/>
            <person name="Teiling C."/>
            <person name="Suen G."/>
            <person name="Currie C."/>
            <person name="Gerardo N.M."/>
        </authorList>
    </citation>
    <scope>NUCLEOTIDE SEQUENCE [LARGE SCALE GENOMIC DNA]</scope>
</reference>
<protein>
    <recommendedName>
        <fullName evidence="2">DUF7907 domain-containing protein</fullName>
    </recommendedName>
</protein>
<organism evidence="3 4">
    <name type="scientific">Escovopsis weberi</name>
    <dbReference type="NCBI Taxonomy" id="150374"/>
    <lineage>
        <taxon>Eukaryota</taxon>
        <taxon>Fungi</taxon>
        <taxon>Dikarya</taxon>
        <taxon>Ascomycota</taxon>
        <taxon>Pezizomycotina</taxon>
        <taxon>Sordariomycetes</taxon>
        <taxon>Hypocreomycetidae</taxon>
        <taxon>Hypocreales</taxon>
        <taxon>Hypocreaceae</taxon>
        <taxon>Escovopsis</taxon>
    </lineage>
</organism>
<keyword evidence="4" id="KW-1185">Reference proteome</keyword>
<feature type="signal peptide" evidence="1">
    <location>
        <begin position="1"/>
        <end position="16"/>
    </location>
</feature>
<name>A0A0M8N1V0_ESCWE</name>
<dbReference type="STRING" id="150374.A0A0M8N1V0"/>